<comment type="caution">
    <text evidence="10">The sequence shown here is derived from an EMBL/GenBank/DDBJ whole genome shotgun (WGS) entry which is preliminary data.</text>
</comment>
<dbReference type="InterPro" id="IPR018552">
    <property type="entry name" value="CENP-X"/>
</dbReference>
<dbReference type="CDD" id="cd22921">
    <property type="entry name" value="HFD_CENP-X"/>
    <property type="match status" value="1"/>
</dbReference>
<dbReference type="GO" id="GO:0006281">
    <property type="term" value="P:DNA repair"/>
    <property type="evidence" value="ECO:0007669"/>
    <property type="project" value="UniProtKB-KW"/>
</dbReference>
<name>A0A1D1VQZ4_RAMVA</name>
<accession>A0A1D1VQZ4</accession>
<feature type="region of interest" description="Disordered" evidence="9">
    <location>
        <begin position="1"/>
        <end position="46"/>
    </location>
</feature>
<reference evidence="10 11" key="1">
    <citation type="journal article" date="2016" name="Nat. Commun.">
        <title>Extremotolerant tardigrade genome and improved radiotolerance of human cultured cells by tardigrade-unique protein.</title>
        <authorList>
            <person name="Hashimoto T."/>
            <person name="Horikawa D.D."/>
            <person name="Saito Y."/>
            <person name="Kuwahara H."/>
            <person name="Kozuka-Hata H."/>
            <person name="Shin-I T."/>
            <person name="Minakuchi Y."/>
            <person name="Ohishi K."/>
            <person name="Motoyama A."/>
            <person name="Aizu T."/>
            <person name="Enomoto A."/>
            <person name="Kondo K."/>
            <person name="Tanaka S."/>
            <person name="Hara Y."/>
            <person name="Koshikawa S."/>
            <person name="Sagara H."/>
            <person name="Miura T."/>
            <person name="Yokobori S."/>
            <person name="Miyagawa K."/>
            <person name="Suzuki Y."/>
            <person name="Kubo T."/>
            <person name="Oyama M."/>
            <person name="Kohara Y."/>
            <person name="Fujiyama A."/>
            <person name="Arakawa K."/>
            <person name="Katayama T."/>
            <person name="Toyoda A."/>
            <person name="Kunieda T."/>
        </authorList>
    </citation>
    <scope>NUCLEOTIDE SEQUENCE [LARGE SCALE GENOMIC DNA]</scope>
    <source>
        <strain evidence="10 11">YOKOZUNA-1</strain>
    </source>
</reference>
<comment type="similarity">
    <text evidence="2">Belongs to the CENP-X/MHF2 family.</text>
</comment>
<gene>
    <name evidence="10" type="primary">RvY_13154-1</name>
    <name evidence="10" type="synonym">RvY_13154.1</name>
    <name evidence="10" type="ORF">RvY_13154</name>
</gene>
<keyword evidence="11" id="KW-1185">Reference proteome</keyword>
<evidence type="ECO:0000256" key="3">
    <source>
        <dbReference type="ARBA" id="ARBA00016388"/>
    </source>
</evidence>
<dbReference type="InterPro" id="IPR009072">
    <property type="entry name" value="Histone-fold"/>
</dbReference>
<dbReference type="SUPFAM" id="SSF47113">
    <property type="entry name" value="Histone-fold"/>
    <property type="match status" value="1"/>
</dbReference>
<keyword evidence="5" id="KW-0238">DNA-binding</keyword>
<dbReference type="OrthoDB" id="2500381at2759"/>
<evidence type="ECO:0000313" key="11">
    <source>
        <dbReference type="Proteomes" id="UP000186922"/>
    </source>
</evidence>
<sequence length="121" mass="13366">MPRVSASKSAKNSGRKWAAEDNGEPADSRDGSRRDEDQTGPTPFNLSTRFKADVLKKCLSSGFEDSKTKLSNEALIMMAEALRFTVYETLARAVNQASAEQVNTVEVSHVEKILPQLMLDF</sequence>
<dbReference type="GO" id="GO:0000712">
    <property type="term" value="P:resolution of meiotic recombination intermediates"/>
    <property type="evidence" value="ECO:0007669"/>
    <property type="project" value="TreeGrafter"/>
</dbReference>
<evidence type="ECO:0000256" key="5">
    <source>
        <dbReference type="ARBA" id="ARBA00023125"/>
    </source>
</evidence>
<keyword evidence="4" id="KW-0227">DNA damage</keyword>
<dbReference type="PANTHER" id="PTHR28680">
    <property type="entry name" value="CENTROMERE PROTEIN X"/>
    <property type="match status" value="1"/>
</dbReference>
<comment type="subcellular location">
    <subcellularLocation>
        <location evidence="1">Nucleus</location>
    </subcellularLocation>
</comment>
<evidence type="ECO:0000256" key="9">
    <source>
        <dbReference type="SAM" id="MobiDB-lite"/>
    </source>
</evidence>
<dbReference type="GO" id="GO:0071821">
    <property type="term" value="C:FANCM-MHF complex"/>
    <property type="evidence" value="ECO:0007669"/>
    <property type="project" value="TreeGrafter"/>
</dbReference>
<dbReference type="EMBL" id="BDGG01000008">
    <property type="protein sequence ID" value="GAV02613.1"/>
    <property type="molecule type" value="Genomic_DNA"/>
</dbReference>
<dbReference type="STRING" id="947166.A0A1D1VQZ4"/>
<proteinExistence type="inferred from homology"/>
<dbReference type="Proteomes" id="UP000186922">
    <property type="component" value="Unassembled WGS sequence"/>
</dbReference>
<evidence type="ECO:0000256" key="7">
    <source>
        <dbReference type="ARBA" id="ARBA00023242"/>
    </source>
</evidence>
<feature type="compositionally biased region" description="Basic and acidic residues" evidence="9">
    <location>
        <begin position="26"/>
        <end position="37"/>
    </location>
</feature>
<keyword evidence="7" id="KW-0539">Nucleus</keyword>
<dbReference type="Gene3D" id="1.20.5.4980">
    <property type="match status" value="1"/>
</dbReference>
<evidence type="ECO:0000256" key="2">
    <source>
        <dbReference type="ARBA" id="ARBA00009359"/>
    </source>
</evidence>
<protein>
    <recommendedName>
        <fullName evidence="3">Centromere protein X</fullName>
    </recommendedName>
</protein>
<dbReference type="GO" id="GO:0046982">
    <property type="term" value="F:protein heterodimerization activity"/>
    <property type="evidence" value="ECO:0007669"/>
    <property type="project" value="InterPro"/>
</dbReference>
<evidence type="ECO:0000313" key="10">
    <source>
        <dbReference type="EMBL" id="GAV02613.1"/>
    </source>
</evidence>
<comment type="subunit">
    <text evidence="8">Heterodimer with CENPX, sometimes called MHF; this interaction stabilizes both partners. MHF heterodimers can assemble to form tetrameric structures. MHF also coassemble with CENPT-CENPW heterodimers at centromeres to form the tetrameric CENP-T-W-S-X complex. Forms a discrete complex with FANCM and CENPX, called FANCM-MHF; this interaction, probably mediated by direct binding between CENPS and FANCM, leads to synergistic activation of double-stranded DNA binding and strongly stimulates FANCM-mediated DNA remodeling. Recruited by FANCM to the Fanconi anemia (FA) core complex, which consists of CENPS, CENPX, FANCA, FANCB, FANCC, FANCE, FANCF, FANCG, FANCL, FANCM, FAAP24 and FAAP100. The FA core complex associates with Bloom syndrome (BLM) complex, which consists of at least BLM, DNA topoisomerase 3-alpha (TOP3A), RMI1/BLAP75, RPA1/RPA70 and RPA2/RPA32. The super complex between FA and BLM is called BRAFT.</text>
</comment>
<dbReference type="PANTHER" id="PTHR28680:SF1">
    <property type="entry name" value="CENTROMERE PROTEIN X"/>
    <property type="match status" value="1"/>
</dbReference>
<evidence type="ECO:0000256" key="4">
    <source>
        <dbReference type="ARBA" id="ARBA00022763"/>
    </source>
</evidence>
<dbReference type="Pfam" id="PF09415">
    <property type="entry name" value="CENP-X"/>
    <property type="match status" value="1"/>
</dbReference>
<dbReference type="GO" id="GO:0031297">
    <property type="term" value="P:replication fork processing"/>
    <property type="evidence" value="ECO:0007669"/>
    <property type="project" value="TreeGrafter"/>
</dbReference>
<dbReference type="GO" id="GO:0003677">
    <property type="term" value="F:DNA binding"/>
    <property type="evidence" value="ECO:0007669"/>
    <property type="project" value="UniProtKB-KW"/>
</dbReference>
<feature type="compositionally biased region" description="Polar residues" evidence="9">
    <location>
        <begin position="1"/>
        <end position="12"/>
    </location>
</feature>
<evidence type="ECO:0000256" key="6">
    <source>
        <dbReference type="ARBA" id="ARBA00023204"/>
    </source>
</evidence>
<dbReference type="GO" id="GO:0051382">
    <property type="term" value="P:kinetochore assembly"/>
    <property type="evidence" value="ECO:0007669"/>
    <property type="project" value="InterPro"/>
</dbReference>
<dbReference type="GO" id="GO:0043240">
    <property type="term" value="C:Fanconi anaemia nuclear complex"/>
    <property type="evidence" value="ECO:0007669"/>
    <property type="project" value="TreeGrafter"/>
</dbReference>
<evidence type="ECO:0000256" key="8">
    <source>
        <dbReference type="ARBA" id="ARBA00047146"/>
    </source>
</evidence>
<dbReference type="Gene3D" id="6.10.130.30">
    <property type="match status" value="1"/>
</dbReference>
<evidence type="ECO:0000256" key="1">
    <source>
        <dbReference type="ARBA" id="ARBA00004123"/>
    </source>
</evidence>
<keyword evidence="6" id="KW-0234">DNA repair</keyword>
<dbReference type="AlphaFoldDB" id="A0A1D1VQZ4"/>
<organism evidence="10 11">
    <name type="scientific">Ramazzottius varieornatus</name>
    <name type="common">Water bear</name>
    <name type="synonym">Tardigrade</name>
    <dbReference type="NCBI Taxonomy" id="947166"/>
    <lineage>
        <taxon>Eukaryota</taxon>
        <taxon>Metazoa</taxon>
        <taxon>Ecdysozoa</taxon>
        <taxon>Tardigrada</taxon>
        <taxon>Eutardigrada</taxon>
        <taxon>Parachela</taxon>
        <taxon>Hypsibioidea</taxon>
        <taxon>Ramazzottiidae</taxon>
        <taxon>Ramazzottius</taxon>
    </lineage>
</organism>